<feature type="domain" description="ZAD" evidence="2">
    <location>
        <begin position="6"/>
        <end position="120"/>
    </location>
</feature>
<dbReference type="GO" id="GO:0005634">
    <property type="term" value="C:nucleus"/>
    <property type="evidence" value="ECO:0007669"/>
    <property type="project" value="InterPro"/>
</dbReference>
<proteinExistence type="predicted"/>
<dbReference type="GO" id="GO:0008270">
    <property type="term" value="F:zinc ion binding"/>
    <property type="evidence" value="ECO:0007669"/>
    <property type="project" value="InterPro"/>
</dbReference>
<feature type="region of interest" description="Disordered" evidence="1">
    <location>
        <begin position="214"/>
        <end position="311"/>
    </location>
</feature>
<dbReference type="Pfam" id="PF07776">
    <property type="entry name" value="zf-AD"/>
    <property type="match status" value="1"/>
</dbReference>
<name>A0A9N9RT58_9DIPT</name>
<evidence type="ECO:0000259" key="2">
    <source>
        <dbReference type="SMART" id="SM00868"/>
    </source>
</evidence>
<evidence type="ECO:0000313" key="4">
    <source>
        <dbReference type="Proteomes" id="UP001153620"/>
    </source>
</evidence>
<feature type="region of interest" description="Disordered" evidence="1">
    <location>
        <begin position="158"/>
        <end position="193"/>
    </location>
</feature>
<evidence type="ECO:0000313" key="3">
    <source>
        <dbReference type="EMBL" id="CAG9802827.1"/>
    </source>
</evidence>
<keyword evidence="4" id="KW-1185">Reference proteome</keyword>
<feature type="compositionally biased region" description="Basic and acidic residues" evidence="1">
    <location>
        <begin position="238"/>
        <end position="248"/>
    </location>
</feature>
<dbReference type="InterPro" id="IPR012934">
    <property type="entry name" value="Znf_AD"/>
</dbReference>
<dbReference type="OrthoDB" id="7790729at2759"/>
<feature type="compositionally biased region" description="Polar residues" evidence="1">
    <location>
        <begin position="261"/>
        <end position="270"/>
    </location>
</feature>
<feature type="compositionally biased region" description="Acidic residues" evidence="1">
    <location>
        <begin position="65"/>
        <end position="74"/>
    </location>
</feature>
<evidence type="ECO:0000256" key="1">
    <source>
        <dbReference type="SAM" id="MobiDB-lite"/>
    </source>
</evidence>
<reference evidence="3" key="2">
    <citation type="submission" date="2022-10" db="EMBL/GenBank/DDBJ databases">
        <authorList>
            <consortium name="ENA_rothamsted_submissions"/>
            <consortium name="culmorum"/>
            <person name="King R."/>
        </authorList>
    </citation>
    <scope>NUCLEOTIDE SEQUENCE</scope>
</reference>
<reference evidence="3" key="1">
    <citation type="submission" date="2022-01" db="EMBL/GenBank/DDBJ databases">
        <authorList>
            <person name="King R."/>
        </authorList>
    </citation>
    <scope>NUCLEOTIDE SEQUENCE</scope>
</reference>
<dbReference type="AlphaFoldDB" id="A0A9N9RT58"/>
<feature type="region of interest" description="Disordered" evidence="1">
    <location>
        <begin position="54"/>
        <end position="87"/>
    </location>
</feature>
<protein>
    <recommendedName>
        <fullName evidence="2">ZAD domain-containing protein</fullName>
    </recommendedName>
</protein>
<accession>A0A9N9RT58</accession>
<feature type="compositionally biased region" description="Basic and acidic residues" evidence="1">
    <location>
        <begin position="277"/>
        <end position="291"/>
    </location>
</feature>
<organism evidence="3 4">
    <name type="scientific">Chironomus riparius</name>
    <dbReference type="NCBI Taxonomy" id="315576"/>
    <lineage>
        <taxon>Eukaryota</taxon>
        <taxon>Metazoa</taxon>
        <taxon>Ecdysozoa</taxon>
        <taxon>Arthropoda</taxon>
        <taxon>Hexapoda</taxon>
        <taxon>Insecta</taxon>
        <taxon>Pterygota</taxon>
        <taxon>Neoptera</taxon>
        <taxon>Endopterygota</taxon>
        <taxon>Diptera</taxon>
        <taxon>Nematocera</taxon>
        <taxon>Chironomoidea</taxon>
        <taxon>Chironomidae</taxon>
        <taxon>Chironominae</taxon>
        <taxon>Chironomus</taxon>
    </lineage>
</organism>
<dbReference type="Proteomes" id="UP001153620">
    <property type="component" value="Chromosome 2"/>
</dbReference>
<sequence>MVNNDMCRFCLDSTEEKTFYPLDLEMSILEMGSGTKVTIGDALKYIEMDVMIPSNETKTQKSEQSEAEDTEEESNEKASEEEVDHPDLPKSLCQECLDKLQSIYEFKYRVLENREYLKGYIKELAEARLAEEKAARQAIAQELDIDLNNLDNLPDKLVLRKDVSKTRRPRKPRDPSEPGKPRQKRRVPDKNIIIADDSQVDTAIYVRKVVVTPEKASPDQKHSNKRKSKHVVIEDIAVGEKPKPPKYDRHIKKKEPLCDENNLNKSNSGENETETLEAAKEAPRKERRDDEPIFEDDEDFEKEKRPKRQRK</sequence>
<dbReference type="SMART" id="SM00868">
    <property type="entry name" value="zf-AD"/>
    <property type="match status" value="1"/>
</dbReference>
<gene>
    <name evidence="3" type="ORF">CHIRRI_LOCUS5732</name>
</gene>
<feature type="compositionally biased region" description="Basic and acidic residues" evidence="1">
    <location>
        <begin position="75"/>
        <end position="87"/>
    </location>
</feature>
<dbReference type="EMBL" id="OU895878">
    <property type="protein sequence ID" value="CAG9802827.1"/>
    <property type="molecule type" value="Genomic_DNA"/>
</dbReference>